<organism evidence="7 8">
    <name type="scientific">Corynebacterium occultum</name>
    <dbReference type="NCBI Taxonomy" id="2675219"/>
    <lineage>
        <taxon>Bacteria</taxon>
        <taxon>Bacillati</taxon>
        <taxon>Actinomycetota</taxon>
        <taxon>Actinomycetes</taxon>
        <taxon>Mycobacteriales</taxon>
        <taxon>Corynebacteriaceae</taxon>
        <taxon>Corynebacterium</taxon>
    </lineage>
</organism>
<comment type="subcellular location">
    <subcellularLocation>
        <location evidence="1">Cell membrane</location>
        <topology evidence="1">Multi-pass membrane protein</topology>
    </subcellularLocation>
</comment>
<reference evidence="7 8" key="1">
    <citation type="submission" date="2019-11" db="EMBL/GenBank/DDBJ databases">
        <title>Complete genome sequence of Corynebacterium kalinowskii 1959, a novel Corynebacterium species isolated from soil of a small paddock in Vilsendorf, Germany.</title>
        <authorList>
            <person name="Schaffert L."/>
            <person name="Ruwe M."/>
            <person name="Milse J."/>
            <person name="Hanuschka K."/>
            <person name="Ortseifen V."/>
            <person name="Droste J."/>
            <person name="Brandt D."/>
            <person name="Schlueter L."/>
            <person name="Kutter Y."/>
            <person name="Vinke S."/>
            <person name="Viehoefer P."/>
            <person name="Jacob L."/>
            <person name="Luebke N.-C."/>
            <person name="Schulte-Berndt E."/>
            <person name="Hain C."/>
            <person name="Linder M."/>
            <person name="Schmidt P."/>
            <person name="Wollenschlaeger L."/>
            <person name="Luttermann T."/>
            <person name="Thieme E."/>
            <person name="Hassa J."/>
            <person name="Haak M."/>
            <person name="Wittchen M."/>
            <person name="Mentz A."/>
            <person name="Persicke M."/>
            <person name="Busche T."/>
            <person name="Ruckert C."/>
        </authorList>
    </citation>
    <scope>NUCLEOTIDE SEQUENCE [LARGE SCALE GENOMIC DNA]</scope>
    <source>
        <strain evidence="7 8">2039</strain>
    </source>
</reference>
<proteinExistence type="predicted"/>
<dbReference type="Proteomes" id="UP000424462">
    <property type="component" value="Chromosome"/>
</dbReference>
<dbReference type="InterPro" id="IPR019108">
    <property type="entry name" value="Caa3_assmbl_CtaG-rel"/>
</dbReference>
<feature type="transmembrane region" description="Helical" evidence="6">
    <location>
        <begin position="163"/>
        <end position="187"/>
    </location>
</feature>
<dbReference type="EMBL" id="CP046455">
    <property type="protein sequence ID" value="QGU07383.1"/>
    <property type="molecule type" value="Genomic_DNA"/>
</dbReference>
<feature type="transmembrane region" description="Helical" evidence="6">
    <location>
        <begin position="199"/>
        <end position="218"/>
    </location>
</feature>
<accession>A0A6B8VTB2</accession>
<protein>
    <submittedName>
        <fullName evidence="7">Cytochrome c oxidase caa3 assembly factor</fullName>
    </submittedName>
</protein>
<keyword evidence="8" id="KW-1185">Reference proteome</keyword>
<evidence type="ECO:0000256" key="2">
    <source>
        <dbReference type="ARBA" id="ARBA00022475"/>
    </source>
</evidence>
<sequence length="277" mass="30257">MRTHHEHVSSVPHGQGWVVWVVFESLALFLLFIASAGYALALYVSRERSPWPFRRTVLWYAGVVCAGFALVGPVAEAAHSSFTFHMVGHLLLGMVAPLLLVLAGPVSLVLRALPVSAARRVSGFLRTPGVRVFTHPVIVGLLNAGGLWLLYTTDLFHLMHSSVLIYVLVHLHIFLAGYIFTASLVGVDPDPHRASMRTRSVVLVFFIAAHQILAKWLYAYPPAGIAVRDGEVGAQLMYYGGDVVDVALIVLLFLGWYRVTRPRGGELVRKGNLAGSG</sequence>
<evidence type="ECO:0000256" key="3">
    <source>
        <dbReference type="ARBA" id="ARBA00022692"/>
    </source>
</evidence>
<name>A0A6B8VTB2_9CORY</name>
<evidence type="ECO:0000313" key="8">
    <source>
        <dbReference type="Proteomes" id="UP000424462"/>
    </source>
</evidence>
<evidence type="ECO:0000256" key="5">
    <source>
        <dbReference type="ARBA" id="ARBA00023136"/>
    </source>
</evidence>
<feature type="transmembrane region" description="Helical" evidence="6">
    <location>
        <begin position="87"/>
        <end position="110"/>
    </location>
</feature>
<evidence type="ECO:0000313" key="7">
    <source>
        <dbReference type="EMBL" id="QGU07383.1"/>
    </source>
</evidence>
<keyword evidence="5 6" id="KW-0472">Membrane</keyword>
<evidence type="ECO:0000256" key="4">
    <source>
        <dbReference type="ARBA" id="ARBA00022989"/>
    </source>
</evidence>
<dbReference type="RefSeq" id="WP_156230883.1">
    <property type="nucleotide sequence ID" value="NZ_CP046455.1"/>
</dbReference>
<dbReference type="GO" id="GO:0005886">
    <property type="term" value="C:plasma membrane"/>
    <property type="evidence" value="ECO:0007669"/>
    <property type="project" value="UniProtKB-SubCell"/>
</dbReference>
<feature type="transmembrane region" description="Helical" evidence="6">
    <location>
        <begin position="130"/>
        <end position="151"/>
    </location>
</feature>
<feature type="transmembrane region" description="Helical" evidence="6">
    <location>
        <begin position="17"/>
        <end position="45"/>
    </location>
</feature>
<keyword evidence="4 6" id="KW-1133">Transmembrane helix</keyword>
<dbReference type="Pfam" id="PF09678">
    <property type="entry name" value="Caa3_CtaG"/>
    <property type="match status" value="1"/>
</dbReference>
<feature type="transmembrane region" description="Helical" evidence="6">
    <location>
        <begin position="238"/>
        <end position="259"/>
    </location>
</feature>
<dbReference type="AlphaFoldDB" id="A0A6B8VTB2"/>
<keyword evidence="3 6" id="KW-0812">Transmembrane</keyword>
<feature type="transmembrane region" description="Helical" evidence="6">
    <location>
        <begin position="57"/>
        <end position="75"/>
    </location>
</feature>
<gene>
    <name evidence="7" type="ORF">COCCU_07245</name>
</gene>
<evidence type="ECO:0000256" key="1">
    <source>
        <dbReference type="ARBA" id="ARBA00004651"/>
    </source>
</evidence>
<evidence type="ECO:0000256" key="6">
    <source>
        <dbReference type="SAM" id="Phobius"/>
    </source>
</evidence>
<keyword evidence="2" id="KW-1003">Cell membrane</keyword>
<dbReference type="KEGG" id="cok:COCCU_07245"/>